<feature type="transmembrane region" description="Helical" evidence="1">
    <location>
        <begin position="56"/>
        <end position="79"/>
    </location>
</feature>
<protein>
    <recommendedName>
        <fullName evidence="3">Major facilitator superfamily (MFS) profile domain-containing protein</fullName>
    </recommendedName>
</protein>
<organism evidence="2">
    <name type="scientific">marine metagenome</name>
    <dbReference type="NCBI Taxonomy" id="408172"/>
    <lineage>
        <taxon>unclassified sequences</taxon>
        <taxon>metagenomes</taxon>
        <taxon>ecological metagenomes</taxon>
    </lineage>
</organism>
<keyword evidence="1" id="KW-0472">Membrane</keyword>
<evidence type="ECO:0008006" key="3">
    <source>
        <dbReference type="Google" id="ProtNLM"/>
    </source>
</evidence>
<feature type="transmembrane region" description="Helical" evidence="1">
    <location>
        <begin position="6"/>
        <end position="21"/>
    </location>
</feature>
<dbReference type="AlphaFoldDB" id="A0A381ZAU3"/>
<dbReference type="EMBL" id="UINC01020462">
    <property type="protein sequence ID" value="SVA85903.1"/>
    <property type="molecule type" value="Genomic_DNA"/>
</dbReference>
<name>A0A381ZAU3_9ZZZZ</name>
<keyword evidence="1" id="KW-1133">Transmembrane helix</keyword>
<evidence type="ECO:0000256" key="1">
    <source>
        <dbReference type="SAM" id="Phobius"/>
    </source>
</evidence>
<keyword evidence="1" id="KW-0812">Transmembrane</keyword>
<reference evidence="2" key="1">
    <citation type="submission" date="2018-05" db="EMBL/GenBank/DDBJ databases">
        <authorList>
            <person name="Lanie J.A."/>
            <person name="Ng W.-L."/>
            <person name="Kazmierczak K.M."/>
            <person name="Andrzejewski T.M."/>
            <person name="Davidsen T.M."/>
            <person name="Wayne K.J."/>
            <person name="Tettelin H."/>
            <person name="Glass J.I."/>
            <person name="Rusch D."/>
            <person name="Podicherti R."/>
            <person name="Tsui H.-C.T."/>
            <person name="Winkler M.E."/>
        </authorList>
    </citation>
    <scope>NUCLEOTIDE SEQUENCE</scope>
</reference>
<sequence>MGLVGVMLAMLGMGLLIAYYGSSKTRNVGVLFLVLGVGLAYYLVEMDTSDVAFWNSMLAFVGGMVGGMLGIIAFLVAIIKS</sequence>
<feature type="transmembrane region" description="Helical" evidence="1">
    <location>
        <begin position="28"/>
        <end position="44"/>
    </location>
</feature>
<gene>
    <name evidence="2" type="ORF">METZ01_LOCUS138757</name>
</gene>
<evidence type="ECO:0000313" key="2">
    <source>
        <dbReference type="EMBL" id="SVA85903.1"/>
    </source>
</evidence>
<proteinExistence type="predicted"/>
<accession>A0A381ZAU3</accession>